<proteinExistence type="predicted"/>
<dbReference type="GO" id="GO:0004252">
    <property type="term" value="F:serine-type endopeptidase activity"/>
    <property type="evidence" value="ECO:0007669"/>
    <property type="project" value="TreeGrafter"/>
</dbReference>
<dbReference type="Proteomes" id="UP000294650">
    <property type="component" value="Unassembled WGS sequence"/>
</dbReference>
<protein>
    <submittedName>
        <fullName evidence="3">Prolyl oligopeptidase family protein</fullName>
    </submittedName>
</protein>
<organism evidence="3 4">
    <name type="scientific">Melghiribacillus thermohalophilus</name>
    <dbReference type="NCBI Taxonomy" id="1324956"/>
    <lineage>
        <taxon>Bacteria</taxon>
        <taxon>Bacillati</taxon>
        <taxon>Bacillota</taxon>
        <taxon>Bacilli</taxon>
        <taxon>Bacillales</taxon>
        <taxon>Bacillaceae</taxon>
        <taxon>Melghiribacillus</taxon>
    </lineage>
</organism>
<sequence>MKDGQVLDQILFPSPHPDFRVYLVTYKSSGLNVKGFLVEPKDQSQTYPALLYLRGGIKNVGKVRLGRIIQFASEGFIVFAPFYRGNMGGEGREDFGLQDRNDALNGIRVLQQHFLIQSGKIYVFGFSRGGLMALWTAIQSEDVLKVVTWGGVSDLRLTYEERVDLRRMLKRVTGGTPRKVPDEYDKRTPLPEIRRMDCPVLLIHGENDQNVSVEHARRLERELEKWNKPYDFWLFEAYDHYFPPDMNRKLVRKLCIWLKN</sequence>
<dbReference type="SUPFAM" id="SSF53474">
    <property type="entry name" value="alpha/beta-Hydrolases"/>
    <property type="match status" value="1"/>
</dbReference>
<dbReference type="PANTHER" id="PTHR42776:SF27">
    <property type="entry name" value="DIPEPTIDYL PEPTIDASE FAMILY MEMBER 6"/>
    <property type="match status" value="1"/>
</dbReference>
<keyword evidence="1" id="KW-0378">Hydrolase</keyword>
<evidence type="ECO:0000313" key="4">
    <source>
        <dbReference type="Proteomes" id="UP000294650"/>
    </source>
</evidence>
<evidence type="ECO:0000259" key="2">
    <source>
        <dbReference type="Pfam" id="PF00326"/>
    </source>
</evidence>
<dbReference type="AlphaFoldDB" id="A0A4R3MPP9"/>
<dbReference type="OrthoDB" id="9812921at2"/>
<keyword evidence="4" id="KW-1185">Reference proteome</keyword>
<gene>
    <name evidence="3" type="ORF">EDD68_1309</name>
</gene>
<dbReference type="InterPro" id="IPR029058">
    <property type="entry name" value="AB_hydrolase_fold"/>
</dbReference>
<comment type="caution">
    <text evidence="3">The sequence shown here is derived from an EMBL/GenBank/DDBJ whole genome shotgun (WGS) entry which is preliminary data.</text>
</comment>
<evidence type="ECO:0000313" key="3">
    <source>
        <dbReference type="EMBL" id="TCT17515.1"/>
    </source>
</evidence>
<evidence type="ECO:0000256" key="1">
    <source>
        <dbReference type="ARBA" id="ARBA00022801"/>
    </source>
</evidence>
<dbReference type="GO" id="GO:0006508">
    <property type="term" value="P:proteolysis"/>
    <property type="evidence" value="ECO:0007669"/>
    <property type="project" value="InterPro"/>
</dbReference>
<name>A0A4R3MPP9_9BACI</name>
<dbReference type="PANTHER" id="PTHR42776">
    <property type="entry name" value="SERINE PEPTIDASE S9 FAMILY MEMBER"/>
    <property type="match status" value="1"/>
</dbReference>
<dbReference type="Gene3D" id="3.40.50.1820">
    <property type="entry name" value="alpha/beta hydrolase"/>
    <property type="match status" value="1"/>
</dbReference>
<dbReference type="EMBL" id="SMAN01000030">
    <property type="protein sequence ID" value="TCT17515.1"/>
    <property type="molecule type" value="Genomic_DNA"/>
</dbReference>
<reference evidence="3 4" key="1">
    <citation type="submission" date="2019-03" db="EMBL/GenBank/DDBJ databases">
        <title>Genomic Encyclopedia of Type Strains, Phase IV (KMG-IV): sequencing the most valuable type-strain genomes for metagenomic binning, comparative biology and taxonomic classification.</title>
        <authorList>
            <person name="Goeker M."/>
        </authorList>
    </citation>
    <scope>NUCLEOTIDE SEQUENCE [LARGE SCALE GENOMIC DNA]</scope>
    <source>
        <strain evidence="3 4">DSM 25894</strain>
    </source>
</reference>
<accession>A0A4R3MPP9</accession>
<dbReference type="InterPro" id="IPR001375">
    <property type="entry name" value="Peptidase_S9_cat"/>
</dbReference>
<dbReference type="Pfam" id="PF00326">
    <property type="entry name" value="Peptidase_S9"/>
    <property type="match status" value="1"/>
</dbReference>
<dbReference type="RefSeq" id="WP_132373030.1">
    <property type="nucleotide sequence ID" value="NZ_SMAN01000030.1"/>
</dbReference>
<feature type="domain" description="Peptidase S9 prolyl oligopeptidase catalytic" evidence="2">
    <location>
        <begin position="70"/>
        <end position="259"/>
    </location>
</feature>